<organism evidence="2 3">
    <name type="scientific">Plantactinospora mayteni</name>
    <dbReference type="NCBI Taxonomy" id="566021"/>
    <lineage>
        <taxon>Bacteria</taxon>
        <taxon>Bacillati</taxon>
        <taxon>Actinomycetota</taxon>
        <taxon>Actinomycetes</taxon>
        <taxon>Micromonosporales</taxon>
        <taxon>Micromonosporaceae</taxon>
        <taxon>Plantactinospora</taxon>
    </lineage>
</organism>
<accession>A0ABQ4F4J8</accession>
<keyword evidence="3" id="KW-1185">Reference proteome</keyword>
<dbReference type="RefSeq" id="WP_203863057.1">
    <property type="nucleotide sequence ID" value="NZ_BAAAZQ010000056.1"/>
</dbReference>
<dbReference type="InterPro" id="IPR009492">
    <property type="entry name" value="TniQ"/>
</dbReference>
<name>A0ABQ4F4J8_9ACTN</name>
<proteinExistence type="predicted"/>
<gene>
    <name evidence="2" type="ORF">Pma05_84170</name>
</gene>
<protein>
    <recommendedName>
        <fullName evidence="1">TniQ domain-containing protein</fullName>
    </recommendedName>
</protein>
<comment type="caution">
    <text evidence="2">The sequence shown here is derived from an EMBL/GenBank/DDBJ whole genome shotgun (WGS) entry which is preliminary data.</text>
</comment>
<dbReference type="EMBL" id="BONX01000090">
    <property type="protein sequence ID" value="GIH01845.1"/>
    <property type="molecule type" value="Genomic_DNA"/>
</dbReference>
<dbReference type="Proteomes" id="UP000621500">
    <property type="component" value="Unassembled WGS sequence"/>
</dbReference>
<reference evidence="2 3" key="1">
    <citation type="submission" date="2021-01" db="EMBL/GenBank/DDBJ databases">
        <title>Whole genome shotgun sequence of Plantactinospora mayteni NBRC 109088.</title>
        <authorList>
            <person name="Komaki H."/>
            <person name="Tamura T."/>
        </authorList>
    </citation>
    <scope>NUCLEOTIDE SEQUENCE [LARGE SCALE GENOMIC DNA]</scope>
    <source>
        <strain evidence="2 3">NBRC 109088</strain>
    </source>
</reference>
<evidence type="ECO:0000313" key="2">
    <source>
        <dbReference type="EMBL" id="GIH01845.1"/>
    </source>
</evidence>
<evidence type="ECO:0000313" key="3">
    <source>
        <dbReference type="Proteomes" id="UP000621500"/>
    </source>
</evidence>
<dbReference type="Pfam" id="PF06527">
    <property type="entry name" value="TniQ"/>
    <property type="match status" value="1"/>
</dbReference>
<sequence length="602" mass="66547">MLTGLCTGKSGQVASSRMLFTLDADRAAAFAHATRLTAEEVDQLTLASLAGRYPPFDLAFLGRYRQTHGIFIKENWVLTRSTRYCPRCLAGDGSIIQQRHGGAWSRLWRLPVVFACTTHRRLLRHTCPSCGTPVHQRAAGSISLLPASAQGGMHPAACRHPRDGRSSATACGYRLDTPTASGRLPRGWGHHEMLAFQQRLLDLLGVDGPTATVSVGTPTTPGGYFADLRIVSCLLAASWPAGRELITEPVRARVLDGHANAARRRLKATRVAGHPVRPAAVFDKPPLHPGTCAALFTLADRVLTAGEPDAVRLLLRPLVEAAPFIRDWIKRFITDDGPCSRGLQLAIGTEVGAQHVIDRVGIPRRAPQPPPRQVLFGPQHIPQYLPTEWHNEYFSLLAGYADEQFLRRAVPILLARTSAGGGIDHTGRLLGLPPRTAKYAIGVVSRQLRDHPRRRATLNTGLDALTTRLNNTTGLIDYGRRRRALRTWTMSPDQWHQLTADLIGRPVSRKSTLGTDWGDRKRILASVWIWTRVTQGERYFAPLVRPNHNAPRPGGQTSIYVHARWPALTAEHGNYAELRHRLNDHADQLAAEIDERRTEPPR</sequence>
<feature type="domain" description="TniQ" evidence="1">
    <location>
        <begin position="16"/>
        <end position="123"/>
    </location>
</feature>
<evidence type="ECO:0000259" key="1">
    <source>
        <dbReference type="Pfam" id="PF06527"/>
    </source>
</evidence>